<protein>
    <recommendedName>
        <fullName evidence="4">Zinc finger PHD-type domain-containing protein</fullName>
    </recommendedName>
</protein>
<gene>
    <name evidence="2" type="ORF">R3P38DRAFT_2728563</name>
</gene>
<name>A0AAW0ABT6_9AGAR</name>
<evidence type="ECO:0000313" key="2">
    <source>
        <dbReference type="EMBL" id="KAK7006285.1"/>
    </source>
</evidence>
<evidence type="ECO:0000256" key="1">
    <source>
        <dbReference type="SAM" id="MobiDB-lite"/>
    </source>
</evidence>
<organism evidence="2 3">
    <name type="scientific">Favolaschia claudopus</name>
    <dbReference type="NCBI Taxonomy" id="2862362"/>
    <lineage>
        <taxon>Eukaryota</taxon>
        <taxon>Fungi</taxon>
        <taxon>Dikarya</taxon>
        <taxon>Basidiomycota</taxon>
        <taxon>Agaricomycotina</taxon>
        <taxon>Agaricomycetes</taxon>
        <taxon>Agaricomycetidae</taxon>
        <taxon>Agaricales</taxon>
        <taxon>Marasmiineae</taxon>
        <taxon>Mycenaceae</taxon>
        <taxon>Favolaschia</taxon>
    </lineage>
</organism>
<comment type="caution">
    <text evidence="2">The sequence shown here is derived from an EMBL/GenBank/DDBJ whole genome shotgun (WGS) entry which is preliminary data.</text>
</comment>
<proteinExistence type="predicted"/>
<feature type="region of interest" description="Disordered" evidence="1">
    <location>
        <begin position="1171"/>
        <end position="1207"/>
    </location>
</feature>
<feature type="compositionally biased region" description="Basic and acidic residues" evidence="1">
    <location>
        <begin position="1196"/>
        <end position="1207"/>
    </location>
</feature>
<dbReference type="EMBL" id="JAWWNJ010000076">
    <property type="protein sequence ID" value="KAK7006285.1"/>
    <property type="molecule type" value="Genomic_DNA"/>
</dbReference>
<dbReference type="Proteomes" id="UP001362999">
    <property type="component" value="Unassembled WGS sequence"/>
</dbReference>
<feature type="region of interest" description="Disordered" evidence="1">
    <location>
        <begin position="299"/>
        <end position="322"/>
    </location>
</feature>
<evidence type="ECO:0000313" key="3">
    <source>
        <dbReference type="Proteomes" id="UP001362999"/>
    </source>
</evidence>
<keyword evidence="3" id="KW-1185">Reference proteome</keyword>
<accession>A0AAW0ABT6</accession>
<sequence>MQTEHMAEKLVRALVAEEAVNGIVSDAAHGFWYERNDLLILSSIYEPVHLKRWMPGLISYTNGGTAEHYRIHFFHLFTSIAAECARRELGMNDDLLANVIDFSQAERKGFILAYVDFWIEHAPGQRTVDELMADAPTLLKGCAQHCKNQVARVKKISGVVDPSKRDIFENYAYKLLHCNTMDEFTPCAESFIRDFPRAESWIRWWMIPEHATMLFPSFHIMNPELWKQLPSTTNPTEAQNFKVYLALDKRMPLIPGIKGLYKFANSYRELEDAASHGVKIFYGNDPQHWKRSAARYGYTKHSRHNAPRRQVKNDGRPPDTSKALMTQKRGATERKAVYEKSYTWRKNSCWLDSALTLISTAAARDYGQSMSPMFKDVPPNSLLRDLHQMVYTRTQGSFELVGYEKGGSSLLSTQRDGFRKQIRHARGHNDPALSSFNSVFGWLYAITILSRKPGSAVDPIIERAVSYFRGTIVSLKTCTENSSGIDHWQVSHVQQRRDFQVDRAMCERYGGDLRKWVRDMVRVSHSSPLSACWQMEDGQPLCLHGNVSEQKVLLNLPVVLIIEMGDMTTCEWDIPASISPYASNTAASTAGLKYSIVGHVYAGEAHFIVRYLSTSGAKKRVFDYDDRKHDGHAIQRSTKSLAGSLTGPSRSISLPENYQIYGVVYHLDGGETAQKFFRKQQVENARKIGLSFDFDLHNDNGIPARCTLARTHAELLDDSVWVKNPSLKNLEYFSNRPRSPKKNSDSWHAPMAPPSSTESSPTPPHSPLAFVSDPPPFNLPSPIVSDAEMDLDPVDNRPKPAHSGTVIPIRRIWCNCGEWFPKGDGKNDDNKVECVDCGYWAHIKHLPKGIDWKDPTVDFICKRCHLYKPDELVLLPSPDTMDLSARNIRWNPARFLSRHREEKNTDREFEFMWLECVENSAAAHQHFFASRAFCSAAYELCESPGKIKRAQLPKVRFPRFLDADFSGHDNPELTAIFDSALPLIANILAEFSAAHPLVQNFILFDFAAKKPKKRMEGDLHITPTESSIAFDWMQHLGLLATPEQVALKDRALDRLLRHSQPRASDASDDISSAEWKIRVCSVGSALLQILVVQHELGEPLNLNGDLLDDLINGRIVACEDDAESVLNLIMTCALGQITEAQTSLEKFIKFKREFTVYDETYRPPSFRRIAESTSQPSAPMLVTVKRGAEEEIEDAPEAKRKKDDQPK</sequence>
<feature type="compositionally biased region" description="Basic residues" evidence="1">
    <location>
        <begin position="299"/>
        <end position="310"/>
    </location>
</feature>
<evidence type="ECO:0008006" key="4">
    <source>
        <dbReference type="Google" id="ProtNLM"/>
    </source>
</evidence>
<feature type="region of interest" description="Disordered" evidence="1">
    <location>
        <begin position="732"/>
        <end position="772"/>
    </location>
</feature>
<reference evidence="2 3" key="1">
    <citation type="journal article" date="2024" name="J Genomics">
        <title>Draft genome sequencing and assembly of Favolaschia claudopus CIRM-BRFM 2984 isolated from oak limbs.</title>
        <authorList>
            <person name="Navarro D."/>
            <person name="Drula E."/>
            <person name="Chaduli D."/>
            <person name="Cazenave R."/>
            <person name="Ahrendt S."/>
            <person name="Wang J."/>
            <person name="Lipzen A."/>
            <person name="Daum C."/>
            <person name="Barry K."/>
            <person name="Grigoriev I.V."/>
            <person name="Favel A."/>
            <person name="Rosso M.N."/>
            <person name="Martin F."/>
        </authorList>
    </citation>
    <scope>NUCLEOTIDE SEQUENCE [LARGE SCALE GENOMIC DNA]</scope>
    <source>
        <strain evidence="2 3">CIRM-BRFM 2984</strain>
    </source>
</reference>
<dbReference type="AlphaFoldDB" id="A0AAW0ABT6"/>
<feature type="non-terminal residue" evidence="2">
    <location>
        <position position="1207"/>
    </location>
</feature>